<reference evidence="1 2" key="4">
    <citation type="journal article" date="2011" name="BMC Genomics">
        <title>RNA-Seq improves annotation of protein-coding genes in the cucumber genome.</title>
        <authorList>
            <person name="Li Z."/>
            <person name="Zhang Z."/>
            <person name="Yan P."/>
            <person name="Huang S."/>
            <person name="Fei Z."/>
            <person name="Lin K."/>
        </authorList>
    </citation>
    <scope>NUCLEOTIDE SEQUENCE [LARGE SCALE GENOMIC DNA]</scope>
    <source>
        <strain evidence="2">cv. 9930</strain>
    </source>
</reference>
<gene>
    <name evidence="1" type="ORF">Csa_7G008970</name>
</gene>
<keyword evidence="2" id="KW-1185">Reference proteome</keyword>
<dbReference type="AlphaFoldDB" id="A0A0A0K5T4"/>
<accession>A0A0A0K5T4</accession>
<evidence type="ECO:0000313" key="1">
    <source>
        <dbReference type="EMBL" id="KGN43201.1"/>
    </source>
</evidence>
<reference evidence="1 2" key="2">
    <citation type="journal article" date="2009" name="PLoS ONE">
        <title>An integrated genetic and cytogenetic map of the cucumber genome.</title>
        <authorList>
            <person name="Ren Y."/>
            <person name="Zhang Z."/>
            <person name="Liu J."/>
            <person name="Staub J.E."/>
            <person name="Han Y."/>
            <person name="Cheng Z."/>
            <person name="Li X."/>
            <person name="Lu J."/>
            <person name="Miao H."/>
            <person name="Kang H."/>
            <person name="Xie B."/>
            <person name="Gu X."/>
            <person name="Wang X."/>
            <person name="Du Y."/>
            <person name="Jin W."/>
            <person name="Huang S."/>
        </authorList>
    </citation>
    <scope>NUCLEOTIDE SEQUENCE [LARGE SCALE GENOMIC DNA]</scope>
    <source>
        <strain evidence="2">cv. 9930</strain>
    </source>
</reference>
<protein>
    <submittedName>
        <fullName evidence="1">Uncharacterized protein</fullName>
    </submittedName>
</protein>
<dbReference type="Gramene" id="KGN43201">
    <property type="protein sequence ID" value="KGN43201"/>
    <property type="gene ID" value="Csa_7G008970"/>
</dbReference>
<sequence length="94" mass="11050">MFYGFTSNKSLSVFQLSKEISKFCIPLCLIFQIFKHITTWVSVCLELLLLSKVFSDLHQQEMENLQKLLMFLRAILPFMSVRNKRSVLSSHYLT</sequence>
<organism evidence="1 2">
    <name type="scientific">Cucumis sativus</name>
    <name type="common">Cucumber</name>
    <dbReference type="NCBI Taxonomy" id="3659"/>
    <lineage>
        <taxon>Eukaryota</taxon>
        <taxon>Viridiplantae</taxon>
        <taxon>Streptophyta</taxon>
        <taxon>Embryophyta</taxon>
        <taxon>Tracheophyta</taxon>
        <taxon>Spermatophyta</taxon>
        <taxon>Magnoliopsida</taxon>
        <taxon>eudicotyledons</taxon>
        <taxon>Gunneridae</taxon>
        <taxon>Pentapetalae</taxon>
        <taxon>rosids</taxon>
        <taxon>fabids</taxon>
        <taxon>Cucurbitales</taxon>
        <taxon>Cucurbitaceae</taxon>
        <taxon>Benincaseae</taxon>
        <taxon>Cucumis</taxon>
    </lineage>
</organism>
<dbReference type="EMBL" id="CM002928">
    <property type="protein sequence ID" value="KGN43201.1"/>
    <property type="molecule type" value="Genomic_DNA"/>
</dbReference>
<dbReference type="Proteomes" id="UP000029981">
    <property type="component" value="Chromosome 7"/>
</dbReference>
<reference evidence="1 2" key="3">
    <citation type="journal article" date="2010" name="BMC Genomics">
        <title>Transcriptome sequencing and comparative analysis of cucumber flowers with different sex types.</title>
        <authorList>
            <person name="Guo S."/>
            <person name="Zheng Y."/>
            <person name="Joung J.G."/>
            <person name="Liu S."/>
            <person name="Zhang Z."/>
            <person name="Crasta O.R."/>
            <person name="Sobral B.W."/>
            <person name="Xu Y."/>
            <person name="Huang S."/>
            <person name="Fei Z."/>
        </authorList>
    </citation>
    <scope>NUCLEOTIDE SEQUENCE [LARGE SCALE GENOMIC DNA]</scope>
    <source>
        <strain evidence="2">cv. 9930</strain>
    </source>
</reference>
<reference evidence="1 2" key="1">
    <citation type="journal article" date="2009" name="Nat. Genet.">
        <title>The genome of the cucumber, Cucumis sativus L.</title>
        <authorList>
            <person name="Huang S."/>
            <person name="Li R."/>
            <person name="Zhang Z."/>
            <person name="Li L."/>
            <person name="Gu X."/>
            <person name="Fan W."/>
            <person name="Lucas W.J."/>
            <person name="Wang X."/>
            <person name="Xie B."/>
            <person name="Ni P."/>
            <person name="Ren Y."/>
            <person name="Zhu H."/>
            <person name="Li J."/>
            <person name="Lin K."/>
            <person name="Jin W."/>
            <person name="Fei Z."/>
            <person name="Li G."/>
            <person name="Staub J."/>
            <person name="Kilian A."/>
            <person name="van der Vossen E.A."/>
            <person name="Wu Y."/>
            <person name="Guo J."/>
            <person name="He J."/>
            <person name="Jia Z."/>
            <person name="Ren Y."/>
            <person name="Tian G."/>
            <person name="Lu Y."/>
            <person name="Ruan J."/>
            <person name="Qian W."/>
            <person name="Wang M."/>
            <person name="Huang Q."/>
            <person name="Li B."/>
            <person name="Xuan Z."/>
            <person name="Cao J."/>
            <person name="Asan"/>
            <person name="Wu Z."/>
            <person name="Zhang J."/>
            <person name="Cai Q."/>
            <person name="Bai Y."/>
            <person name="Zhao B."/>
            <person name="Han Y."/>
            <person name="Li Y."/>
            <person name="Li X."/>
            <person name="Wang S."/>
            <person name="Shi Q."/>
            <person name="Liu S."/>
            <person name="Cho W.K."/>
            <person name="Kim J.Y."/>
            <person name="Xu Y."/>
            <person name="Heller-Uszynska K."/>
            <person name="Miao H."/>
            <person name="Cheng Z."/>
            <person name="Zhang S."/>
            <person name="Wu J."/>
            <person name="Yang Y."/>
            <person name="Kang H."/>
            <person name="Li M."/>
            <person name="Liang H."/>
            <person name="Ren X."/>
            <person name="Shi Z."/>
            <person name="Wen M."/>
            <person name="Jian M."/>
            <person name="Yang H."/>
            <person name="Zhang G."/>
            <person name="Yang Z."/>
            <person name="Chen R."/>
            <person name="Liu S."/>
            <person name="Li J."/>
            <person name="Ma L."/>
            <person name="Liu H."/>
            <person name="Zhou Y."/>
            <person name="Zhao J."/>
            <person name="Fang X."/>
            <person name="Li G."/>
            <person name="Fang L."/>
            <person name="Li Y."/>
            <person name="Liu D."/>
            <person name="Zheng H."/>
            <person name="Zhang Y."/>
            <person name="Qin N."/>
            <person name="Li Z."/>
            <person name="Yang G."/>
            <person name="Yang S."/>
            <person name="Bolund L."/>
            <person name="Kristiansen K."/>
            <person name="Zheng H."/>
            <person name="Li S."/>
            <person name="Zhang X."/>
            <person name="Yang H."/>
            <person name="Wang J."/>
            <person name="Sun R."/>
            <person name="Zhang B."/>
            <person name="Jiang S."/>
            <person name="Wang J."/>
            <person name="Du Y."/>
            <person name="Li S."/>
        </authorList>
    </citation>
    <scope>NUCLEOTIDE SEQUENCE [LARGE SCALE GENOMIC DNA]</scope>
    <source>
        <strain evidence="2">cv. 9930</strain>
    </source>
</reference>
<proteinExistence type="predicted"/>
<evidence type="ECO:0000313" key="2">
    <source>
        <dbReference type="Proteomes" id="UP000029981"/>
    </source>
</evidence>
<name>A0A0A0K5T4_CUCSA</name>